<evidence type="ECO:0000313" key="8">
    <source>
        <dbReference type="Proteomes" id="UP000440578"/>
    </source>
</evidence>
<evidence type="ECO:0000313" key="7">
    <source>
        <dbReference type="EMBL" id="KAF0311142.1"/>
    </source>
</evidence>
<evidence type="ECO:0000256" key="5">
    <source>
        <dbReference type="ARBA" id="ARBA00023180"/>
    </source>
</evidence>
<dbReference type="EMBL" id="VIIS01000259">
    <property type="protein sequence ID" value="KAF0311142.1"/>
    <property type="molecule type" value="Genomic_DNA"/>
</dbReference>
<name>A0A6A4X9U8_AMPAM</name>
<proteinExistence type="inferred from homology"/>
<dbReference type="GO" id="GO:0005576">
    <property type="term" value="C:extracellular region"/>
    <property type="evidence" value="ECO:0007669"/>
    <property type="project" value="UniProtKB-SubCell"/>
</dbReference>
<feature type="transmembrane region" description="Helical" evidence="6">
    <location>
        <begin position="47"/>
        <end position="68"/>
    </location>
</feature>
<evidence type="ECO:0000256" key="4">
    <source>
        <dbReference type="ARBA" id="ARBA00022729"/>
    </source>
</evidence>
<comment type="caution">
    <text evidence="7">The sequence shown here is derived from an EMBL/GenBank/DDBJ whole genome shotgun (WGS) entry which is preliminary data.</text>
</comment>
<accession>A0A6A4X9U8</accession>
<keyword evidence="3" id="KW-0964">Secreted</keyword>
<comment type="similarity">
    <text evidence="2">Belongs to the GILT family.</text>
</comment>
<dbReference type="Proteomes" id="UP000440578">
    <property type="component" value="Unassembled WGS sequence"/>
</dbReference>
<gene>
    <name evidence="7" type="primary">GILT1_4</name>
    <name evidence="7" type="ORF">FJT64_001854</name>
</gene>
<dbReference type="PANTHER" id="PTHR13234">
    <property type="entry name" value="GAMMA-INTERFERON INDUCIBLE LYSOSOMAL THIOL REDUCTASE GILT"/>
    <property type="match status" value="1"/>
</dbReference>
<keyword evidence="4" id="KW-0732">Signal</keyword>
<protein>
    <submittedName>
        <fullName evidence="7">GILT-like protein 1</fullName>
    </submittedName>
</protein>
<evidence type="ECO:0000256" key="1">
    <source>
        <dbReference type="ARBA" id="ARBA00004613"/>
    </source>
</evidence>
<evidence type="ECO:0000256" key="6">
    <source>
        <dbReference type="SAM" id="Phobius"/>
    </source>
</evidence>
<comment type="subcellular location">
    <subcellularLocation>
        <location evidence="1">Secreted</location>
    </subcellularLocation>
</comment>
<sequence>MSYWARTVDPSFSAPEPSFEPIRAELVAGPPPDSPVRGRCTSVAVRGCRCVGLVLLVLIVWLIGAHFWSVHNRRAAAEEDKTRVQAVAVVDVVVYYEAFCPDSRSFISDQLWPAYQRMPDTLRVELVPYGKAKTQPPTEATGGSPTFSCHHGADECRANLVHACGLRLAERPPQGVRFVVCLLKEMRPALFKQHAAQTLDWVIRRALMKH</sequence>
<dbReference type="Pfam" id="PF03227">
    <property type="entry name" value="GILT"/>
    <property type="match status" value="1"/>
</dbReference>
<evidence type="ECO:0000256" key="2">
    <source>
        <dbReference type="ARBA" id="ARBA00005679"/>
    </source>
</evidence>
<dbReference type="PANTHER" id="PTHR13234:SF8">
    <property type="entry name" value="GAMMA-INTERFERON-INDUCIBLE LYSOSOMAL THIOL REDUCTASE"/>
    <property type="match status" value="1"/>
</dbReference>
<keyword evidence="6" id="KW-1133">Transmembrane helix</keyword>
<keyword evidence="6" id="KW-0472">Membrane</keyword>
<dbReference type="GO" id="GO:0016671">
    <property type="term" value="F:oxidoreductase activity, acting on a sulfur group of donors, disulfide as acceptor"/>
    <property type="evidence" value="ECO:0007669"/>
    <property type="project" value="InterPro"/>
</dbReference>
<dbReference type="AlphaFoldDB" id="A0A6A4X9U8"/>
<evidence type="ECO:0000256" key="3">
    <source>
        <dbReference type="ARBA" id="ARBA00022525"/>
    </source>
</evidence>
<dbReference type="OrthoDB" id="958254at2759"/>
<dbReference type="InterPro" id="IPR004911">
    <property type="entry name" value="Interferon-induced_GILT"/>
</dbReference>
<keyword evidence="6" id="KW-0812">Transmembrane</keyword>
<keyword evidence="8" id="KW-1185">Reference proteome</keyword>
<keyword evidence="5" id="KW-0325">Glycoprotein</keyword>
<organism evidence="7 8">
    <name type="scientific">Amphibalanus amphitrite</name>
    <name type="common">Striped barnacle</name>
    <name type="synonym">Balanus amphitrite</name>
    <dbReference type="NCBI Taxonomy" id="1232801"/>
    <lineage>
        <taxon>Eukaryota</taxon>
        <taxon>Metazoa</taxon>
        <taxon>Ecdysozoa</taxon>
        <taxon>Arthropoda</taxon>
        <taxon>Crustacea</taxon>
        <taxon>Multicrustacea</taxon>
        <taxon>Cirripedia</taxon>
        <taxon>Thoracica</taxon>
        <taxon>Thoracicalcarea</taxon>
        <taxon>Balanomorpha</taxon>
        <taxon>Balanoidea</taxon>
        <taxon>Balanidae</taxon>
        <taxon>Amphibalaninae</taxon>
        <taxon>Amphibalanus</taxon>
    </lineage>
</organism>
<reference evidence="7 8" key="1">
    <citation type="submission" date="2019-07" db="EMBL/GenBank/DDBJ databases">
        <title>Draft genome assembly of a fouling barnacle, Amphibalanus amphitrite (Darwin, 1854): The first reference genome for Thecostraca.</title>
        <authorList>
            <person name="Kim W."/>
        </authorList>
    </citation>
    <scope>NUCLEOTIDE SEQUENCE [LARGE SCALE GENOMIC DNA]</scope>
    <source>
        <strain evidence="7">SNU_AA5</strain>
        <tissue evidence="7">Soma without cirri and trophi</tissue>
    </source>
</reference>